<evidence type="ECO:0000256" key="2">
    <source>
        <dbReference type="ARBA" id="ARBA00022729"/>
    </source>
</evidence>
<evidence type="ECO:0000313" key="7">
    <source>
        <dbReference type="Proteomes" id="UP000006697"/>
    </source>
</evidence>
<comment type="subcellular location">
    <subcellularLocation>
        <location evidence="1">Cell outer membrane</location>
    </subcellularLocation>
</comment>
<dbReference type="PANTHER" id="PTHR34001:SF3">
    <property type="entry name" value="BLL7405 PROTEIN"/>
    <property type="match status" value="1"/>
</dbReference>
<proteinExistence type="predicted"/>
<feature type="domain" description="Outer membrane protein beta-barrel" evidence="5">
    <location>
        <begin position="21"/>
        <end position="278"/>
    </location>
</feature>
<dbReference type="Pfam" id="PF13505">
    <property type="entry name" value="OMP_b-brl"/>
    <property type="match status" value="1"/>
</dbReference>
<dbReference type="Proteomes" id="UP000006697">
    <property type="component" value="Chromosome"/>
</dbReference>
<evidence type="ECO:0000256" key="1">
    <source>
        <dbReference type="ARBA" id="ARBA00004442"/>
    </source>
</evidence>
<dbReference type="PANTHER" id="PTHR34001">
    <property type="entry name" value="BLL7405 PROTEIN"/>
    <property type="match status" value="1"/>
</dbReference>
<keyword evidence="3" id="KW-0472">Membrane</keyword>
<accession>A4G832</accession>
<dbReference type="InterPro" id="IPR027385">
    <property type="entry name" value="Beta-barrel_OMP"/>
</dbReference>
<dbReference type="eggNOG" id="COG3637">
    <property type="taxonomic scope" value="Bacteria"/>
</dbReference>
<keyword evidence="2 4" id="KW-0732">Signal</keyword>
<dbReference type="InterPro" id="IPR011250">
    <property type="entry name" value="OMP/PagP_B-barrel"/>
</dbReference>
<reference evidence="6 7" key="1">
    <citation type="journal article" date="2007" name="PLoS Genet.">
        <title>A tale of two oxidation states: bacterial colonization of arsenic-rich environments.</title>
        <authorList>
            <person name="Muller D."/>
            <person name="Medigue C."/>
            <person name="Koechler S."/>
            <person name="Barbe V."/>
            <person name="Barakat M."/>
            <person name="Talla E."/>
            <person name="Bonnefoy V."/>
            <person name="Krin E."/>
            <person name="Arsene-Ploetze F."/>
            <person name="Carapito C."/>
            <person name="Chandler M."/>
            <person name="Cournoyer B."/>
            <person name="Cruveiller S."/>
            <person name="Dossat C."/>
            <person name="Duval S."/>
            <person name="Heymann M."/>
            <person name="Leize E."/>
            <person name="Lieutaud A."/>
            <person name="Lievremont D."/>
            <person name="Makita Y."/>
            <person name="Mangenot S."/>
            <person name="Nitschke W."/>
            <person name="Ortet P."/>
            <person name="Perdrial N."/>
            <person name="Schoepp B."/>
            <person name="Siguier N."/>
            <person name="Simeonova D.D."/>
            <person name="Rouy Z."/>
            <person name="Segurens B."/>
            <person name="Turlin E."/>
            <person name="Vallenet D."/>
            <person name="Van Dorsselaer A."/>
            <person name="Weiss S."/>
            <person name="Weissenbach J."/>
            <person name="Lett M.C."/>
            <person name="Danchin A."/>
            <person name="Bertin P.N."/>
        </authorList>
    </citation>
    <scope>NUCLEOTIDE SEQUENCE [LARGE SCALE GENOMIC DNA]</scope>
    <source>
        <strain evidence="7">ULPAs1</strain>
    </source>
</reference>
<organism evidence="6 7">
    <name type="scientific">Herminiimonas arsenicoxydans</name>
    <dbReference type="NCBI Taxonomy" id="204773"/>
    <lineage>
        <taxon>Bacteria</taxon>
        <taxon>Pseudomonadati</taxon>
        <taxon>Pseudomonadota</taxon>
        <taxon>Betaproteobacteria</taxon>
        <taxon>Burkholderiales</taxon>
        <taxon>Oxalobacteraceae</taxon>
        <taxon>Herminiimonas</taxon>
    </lineage>
</organism>
<dbReference type="OrthoDB" id="5360144at2"/>
<sequence length="278" mass="29873">MQADIERCCYMKLVKRCFFFLTMITIAPFVQAEQWKGAYFGVNVGQGDVQAETDSRGVPGYFAGVGGDASGAIAQASSLTGRYASSHKGGAVGAHLGYNWPSGKIFLGLESDIQFTDLKDNAALNTINPVTGYPGNPMSANVRQVNTVDYLVTLRGRIGYVNDQWLLYGTGGVAVGRVNTNINYKGSYLSAPTIVFDDLNAGSRSTRLGFVLGAGAEYAIAKNWAVRVEYLYYDLGKSSQSYNVTSRAPATGFVASSSALATTDWTLSTLRVGISYRF</sequence>
<feature type="chain" id="PRO_5002668233" description="Outer membrane protein beta-barrel domain-containing protein" evidence="4">
    <location>
        <begin position="33"/>
        <end position="278"/>
    </location>
</feature>
<dbReference type="HOGENOM" id="CLU_037100_0_0_4"/>
<name>A4G832_HERAR</name>
<dbReference type="InterPro" id="IPR051692">
    <property type="entry name" value="OMP-like"/>
</dbReference>
<gene>
    <name evidence="6" type="ordered locus">HEAR2547</name>
</gene>
<dbReference type="AlphaFoldDB" id="A4G832"/>
<protein>
    <recommendedName>
        <fullName evidence="5">Outer membrane protein beta-barrel domain-containing protein</fullName>
    </recommendedName>
</protein>
<dbReference type="KEGG" id="har:HEAR2547"/>
<dbReference type="SUPFAM" id="SSF56925">
    <property type="entry name" value="OMPA-like"/>
    <property type="match status" value="1"/>
</dbReference>
<evidence type="ECO:0000259" key="5">
    <source>
        <dbReference type="Pfam" id="PF13505"/>
    </source>
</evidence>
<dbReference type="Gene3D" id="2.40.160.20">
    <property type="match status" value="1"/>
</dbReference>
<evidence type="ECO:0000256" key="4">
    <source>
        <dbReference type="SAM" id="SignalP"/>
    </source>
</evidence>
<dbReference type="STRING" id="204773.HEAR2547"/>
<keyword evidence="7" id="KW-1185">Reference proteome</keyword>
<feature type="signal peptide" evidence="4">
    <location>
        <begin position="1"/>
        <end position="32"/>
    </location>
</feature>
<evidence type="ECO:0000256" key="3">
    <source>
        <dbReference type="ARBA" id="ARBA00023136"/>
    </source>
</evidence>
<dbReference type="GO" id="GO:0009279">
    <property type="term" value="C:cell outer membrane"/>
    <property type="evidence" value="ECO:0007669"/>
    <property type="project" value="UniProtKB-SubCell"/>
</dbReference>
<dbReference type="EMBL" id="CU207211">
    <property type="protein sequence ID" value="CAL62669.1"/>
    <property type="molecule type" value="Genomic_DNA"/>
</dbReference>
<evidence type="ECO:0000313" key="6">
    <source>
        <dbReference type="EMBL" id="CAL62669.1"/>
    </source>
</evidence>